<dbReference type="Gene3D" id="3.20.20.150">
    <property type="entry name" value="Divalent-metal-dependent TIM barrel enzymes"/>
    <property type="match status" value="1"/>
</dbReference>
<evidence type="ECO:0000259" key="1">
    <source>
        <dbReference type="Pfam" id="PF01261"/>
    </source>
</evidence>
<name>A0A852TBJ6_9BACI</name>
<dbReference type="InterPro" id="IPR036237">
    <property type="entry name" value="Xyl_isomerase-like_sf"/>
</dbReference>
<dbReference type="SUPFAM" id="SSF51658">
    <property type="entry name" value="Xylose isomerase-like"/>
    <property type="match status" value="1"/>
</dbReference>
<organism evidence="2 3">
    <name type="scientific">Neobacillus niacini</name>
    <dbReference type="NCBI Taxonomy" id="86668"/>
    <lineage>
        <taxon>Bacteria</taxon>
        <taxon>Bacillati</taxon>
        <taxon>Bacillota</taxon>
        <taxon>Bacilli</taxon>
        <taxon>Bacillales</taxon>
        <taxon>Bacillaceae</taxon>
        <taxon>Neobacillus</taxon>
    </lineage>
</organism>
<protein>
    <submittedName>
        <fullName evidence="2">Protein FrlC</fullName>
    </submittedName>
</protein>
<gene>
    <name evidence="2" type="ORF">F4694_002935</name>
</gene>
<feature type="domain" description="Xylose isomerase-like TIM barrel" evidence="1">
    <location>
        <begin position="22"/>
        <end position="265"/>
    </location>
</feature>
<dbReference type="Pfam" id="PF01261">
    <property type="entry name" value="AP_endonuc_2"/>
    <property type="match status" value="1"/>
</dbReference>
<sequence>MKMAGMNITFKHFPFHYFLESMERLGINSIELWAGEPHLYVYRNILGNIKNLKREIKARNMNIVCYTPEQCIYPYNIAAADSDWRKKSMDYFLENLYAALELETQMMLITSGIGDFSVPQEESWKFASDSIYQLSKLAEREGIILALEPLTKFESNLITDLNGINRMRDEIKSPSLKGMIDTVALQLAGETPDDYFAALPEVCHFHLIDGDGESDAHLGLDDGVLNWRDYLRSLQNHGYKGTCTLEIMGYQYYQDPQDAIMKSFKKVKELGILSS</sequence>
<accession>A0A852TBJ6</accession>
<comment type="caution">
    <text evidence="2">The sequence shown here is derived from an EMBL/GenBank/DDBJ whole genome shotgun (WGS) entry which is preliminary data.</text>
</comment>
<reference evidence="3" key="2">
    <citation type="submission" date="2020-08" db="EMBL/GenBank/DDBJ databases">
        <title>The Agave Microbiome: Exploring the role of microbial communities in plant adaptations to desert environments.</title>
        <authorList>
            <person name="Partida-Martinez L.P."/>
        </authorList>
    </citation>
    <scope>NUCLEOTIDE SEQUENCE [LARGE SCALE GENOMIC DNA]</scope>
    <source>
        <strain evidence="3">AT2.8</strain>
    </source>
</reference>
<dbReference type="PANTHER" id="PTHR12110">
    <property type="entry name" value="HYDROXYPYRUVATE ISOMERASE"/>
    <property type="match status" value="1"/>
</dbReference>
<evidence type="ECO:0000313" key="3">
    <source>
        <dbReference type="Proteomes" id="UP000548423"/>
    </source>
</evidence>
<dbReference type="InterPro" id="IPR050312">
    <property type="entry name" value="IolE/XylAMocC-like"/>
</dbReference>
<dbReference type="AlphaFoldDB" id="A0A852TBJ6"/>
<dbReference type="Proteomes" id="UP000548423">
    <property type="component" value="Unassembled WGS sequence"/>
</dbReference>
<reference evidence="3" key="1">
    <citation type="submission" date="2020-07" db="EMBL/GenBank/DDBJ databases">
        <authorList>
            <person name="Partida-Martinez L."/>
            <person name="Huntemann M."/>
            <person name="Clum A."/>
            <person name="Wang J."/>
            <person name="Palaniappan K."/>
            <person name="Ritter S."/>
            <person name="Chen I.-M."/>
            <person name="Stamatis D."/>
            <person name="Reddy T."/>
            <person name="O'Malley R."/>
            <person name="Daum C."/>
            <person name="Shapiro N."/>
            <person name="Ivanova N."/>
            <person name="Kyrpides N."/>
            <person name="Woyke T."/>
        </authorList>
    </citation>
    <scope>NUCLEOTIDE SEQUENCE [LARGE SCALE GENOMIC DNA]</scope>
    <source>
        <strain evidence="3">AT2.8</strain>
    </source>
</reference>
<dbReference type="InterPro" id="IPR013022">
    <property type="entry name" value="Xyl_isomerase-like_TIM-brl"/>
</dbReference>
<proteinExistence type="predicted"/>
<evidence type="ECO:0000313" key="2">
    <source>
        <dbReference type="EMBL" id="NYE06160.1"/>
    </source>
</evidence>
<dbReference type="EMBL" id="JACCBX010000005">
    <property type="protein sequence ID" value="NYE06160.1"/>
    <property type="molecule type" value="Genomic_DNA"/>
</dbReference>